<protein>
    <submittedName>
        <fullName evidence="2">Uncharacterized protein</fullName>
    </submittedName>
</protein>
<evidence type="ECO:0000313" key="3">
    <source>
        <dbReference type="Proteomes" id="UP000636709"/>
    </source>
</evidence>
<dbReference type="Proteomes" id="UP000636709">
    <property type="component" value="Unassembled WGS sequence"/>
</dbReference>
<dbReference type="EMBL" id="JACEFO010000844">
    <property type="protein sequence ID" value="KAF8754886.1"/>
    <property type="molecule type" value="Genomic_DNA"/>
</dbReference>
<name>A0A835FGQ1_9POAL</name>
<feature type="compositionally biased region" description="Basic and acidic residues" evidence="1">
    <location>
        <begin position="81"/>
        <end position="102"/>
    </location>
</feature>
<comment type="caution">
    <text evidence="2">The sequence shown here is derived from an EMBL/GenBank/DDBJ whole genome shotgun (WGS) entry which is preliminary data.</text>
</comment>
<reference evidence="2" key="1">
    <citation type="submission" date="2020-07" db="EMBL/GenBank/DDBJ databases">
        <title>Genome sequence and genetic diversity analysis of an under-domesticated orphan crop, white fonio (Digitaria exilis).</title>
        <authorList>
            <person name="Bennetzen J.L."/>
            <person name="Chen S."/>
            <person name="Ma X."/>
            <person name="Wang X."/>
            <person name="Yssel A.E.J."/>
            <person name="Chaluvadi S.R."/>
            <person name="Johnson M."/>
            <person name="Gangashetty P."/>
            <person name="Hamidou F."/>
            <person name="Sanogo M.D."/>
            <person name="Zwaenepoel A."/>
            <person name="Wallace J."/>
            <person name="Van De Peer Y."/>
            <person name="Van Deynze A."/>
        </authorList>
    </citation>
    <scope>NUCLEOTIDE SEQUENCE</scope>
    <source>
        <tissue evidence="2">Leaves</tissue>
    </source>
</reference>
<gene>
    <name evidence="2" type="ORF">HU200_011425</name>
</gene>
<accession>A0A835FGQ1</accession>
<keyword evidence="3" id="KW-1185">Reference proteome</keyword>
<dbReference type="AlphaFoldDB" id="A0A835FGQ1"/>
<sequence>MRGGWAPPCSGSSSTTASSKVATARFFSTPEARRPPARTPTRCAASMSSTPSRRTSRRVPRRRVVRRHPRPCRARRNKSSRRPDVERAAGPARLDDGERGARQPEPTATNGEPRHAHLPVQPARSLAAGHDGALRRAHHRQARCTTFRGRIYGDTDINAAFAALRKQTCPQTGGTATWRRSTCRPRRRSTRPTSPTCCRREGCSIRTRSSSMAGRRTRW</sequence>
<feature type="region of interest" description="Disordered" evidence="1">
    <location>
        <begin position="1"/>
        <end position="117"/>
    </location>
</feature>
<feature type="compositionally biased region" description="Low complexity" evidence="1">
    <location>
        <begin position="39"/>
        <end position="53"/>
    </location>
</feature>
<feature type="compositionally biased region" description="Basic residues" evidence="1">
    <location>
        <begin position="181"/>
        <end position="190"/>
    </location>
</feature>
<feature type="compositionally biased region" description="Low complexity" evidence="1">
    <location>
        <begin position="10"/>
        <end position="24"/>
    </location>
</feature>
<evidence type="ECO:0000256" key="1">
    <source>
        <dbReference type="SAM" id="MobiDB-lite"/>
    </source>
</evidence>
<organism evidence="2 3">
    <name type="scientific">Digitaria exilis</name>
    <dbReference type="NCBI Taxonomy" id="1010633"/>
    <lineage>
        <taxon>Eukaryota</taxon>
        <taxon>Viridiplantae</taxon>
        <taxon>Streptophyta</taxon>
        <taxon>Embryophyta</taxon>
        <taxon>Tracheophyta</taxon>
        <taxon>Spermatophyta</taxon>
        <taxon>Magnoliopsida</taxon>
        <taxon>Liliopsida</taxon>
        <taxon>Poales</taxon>
        <taxon>Poaceae</taxon>
        <taxon>PACMAD clade</taxon>
        <taxon>Panicoideae</taxon>
        <taxon>Panicodae</taxon>
        <taxon>Paniceae</taxon>
        <taxon>Anthephorinae</taxon>
        <taxon>Digitaria</taxon>
    </lineage>
</organism>
<evidence type="ECO:0000313" key="2">
    <source>
        <dbReference type="EMBL" id="KAF8754886.1"/>
    </source>
</evidence>
<dbReference type="OrthoDB" id="2113341at2759"/>
<feature type="region of interest" description="Disordered" evidence="1">
    <location>
        <begin position="171"/>
        <end position="196"/>
    </location>
</feature>
<proteinExistence type="predicted"/>
<feature type="compositionally biased region" description="Basic residues" evidence="1">
    <location>
        <begin position="54"/>
        <end position="80"/>
    </location>
</feature>